<dbReference type="PANTHER" id="PTHR43477">
    <property type="entry name" value="DIHYDROANTICAPSIN 7-DEHYDROGENASE"/>
    <property type="match status" value="1"/>
</dbReference>
<dbReference type="EMBL" id="KZ819290">
    <property type="protein sequence ID" value="PWN98851.1"/>
    <property type="molecule type" value="Genomic_DNA"/>
</dbReference>
<dbReference type="InterPro" id="IPR057571">
    <property type="entry name" value="SDR_PhqE-like"/>
</dbReference>
<keyword evidence="3" id="KW-0560">Oxidoreductase</keyword>
<dbReference type="PRINTS" id="PR00081">
    <property type="entry name" value="GDHRDH"/>
</dbReference>
<keyword evidence="5" id="KW-1185">Reference proteome</keyword>
<dbReference type="CDD" id="cd05233">
    <property type="entry name" value="SDR_c"/>
    <property type="match status" value="1"/>
</dbReference>
<dbReference type="Gene3D" id="3.40.50.720">
    <property type="entry name" value="NAD(P)-binding Rossmann-like Domain"/>
    <property type="match status" value="1"/>
</dbReference>
<name>A0A316ZBC4_9BASI</name>
<gene>
    <name evidence="4" type="ORF">FA09DRAFT_329336</name>
</gene>
<evidence type="ECO:0000313" key="5">
    <source>
        <dbReference type="Proteomes" id="UP000245946"/>
    </source>
</evidence>
<evidence type="ECO:0000256" key="2">
    <source>
        <dbReference type="ARBA" id="ARBA00022857"/>
    </source>
</evidence>
<evidence type="ECO:0000313" key="4">
    <source>
        <dbReference type="EMBL" id="PWN98851.1"/>
    </source>
</evidence>
<dbReference type="OrthoDB" id="294295at2759"/>
<evidence type="ECO:0000256" key="3">
    <source>
        <dbReference type="ARBA" id="ARBA00023002"/>
    </source>
</evidence>
<evidence type="ECO:0000256" key="1">
    <source>
        <dbReference type="ARBA" id="ARBA00006484"/>
    </source>
</evidence>
<reference evidence="4 5" key="1">
    <citation type="journal article" date="2018" name="Mol. Biol. Evol.">
        <title>Broad Genomic Sampling Reveals a Smut Pathogenic Ancestry of the Fungal Clade Ustilaginomycotina.</title>
        <authorList>
            <person name="Kijpornyongpan T."/>
            <person name="Mondo S.J."/>
            <person name="Barry K."/>
            <person name="Sandor L."/>
            <person name="Lee J."/>
            <person name="Lipzen A."/>
            <person name="Pangilinan J."/>
            <person name="LaButti K."/>
            <person name="Hainaut M."/>
            <person name="Henrissat B."/>
            <person name="Grigoriev I.V."/>
            <person name="Spatafora J.W."/>
            <person name="Aime M.C."/>
        </authorList>
    </citation>
    <scope>NUCLEOTIDE SEQUENCE [LARGE SCALE GENOMIC DNA]</scope>
    <source>
        <strain evidence="4 5">MCA 4186</strain>
    </source>
</reference>
<dbReference type="InterPro" id="IPR036291">
    <property type="entry name" value="NAD(P)-bd_dom_sf"/>
</dbReference>
<keyword evidence="2" id="KW-0521">NADP</keyword>
<dbReference type="STRING" id="58919.A0A316ZBC4"/>
<dbReference type="SUPFAM" id="SSF51735">
    <property type="entry name" value="NAD(P)-binding Rossmann-fold domains"/>
    <property type="match status" value="1"/>
</dbReference>
<dbReference type="GeneID" id="37269682"/>
<sequence length="266" mass="27645">MSAAPKTIHQLREKKVVVLGGTSGIGFAVASALIEEGASVVVSSSNPKRVESAVARLSDSQQQYNADASRVSGHALNLSGDCEAALQAFFEQVGTFDHLVYTAGDSLATTPVEKHTYDTLVKSGSVRFFSAVLAVKTAVPHLRKGGSIVLTTGSTGEKPVGPGWAVVSGFAAGLDGLTRGLALELSAQGLRVNCVSPGAVDTELWDGMPEEAMAHLKSEAAKTPTGKFGQPHEIAQAFLYFLKDTNCTGRTHVTESGAHLGNRPGA</sequence>
<dbReference type="InterPro" id="IPR051122">
    <property type="entry name" value="SDR_DHRS6-like"/>
</dbReference>
<dbReference type="RefSeq" id="XP_025599130.1">
    <property type="nucleotide sequence ID" value="XM_025742138.1"/>
</dbReference>
<comment type="similarity">
    <text evidence="1">Belongs to the short-chain dehydrogenases/reductases (SDR) family.</text>
</comment>
<dbReference type="Pfam" id="PF23441">
    <property type="entry name" value="SDR"/>
    <property type="match status" value="1"/>
</dbReference>
<organism evidence="4 5">
    <name type="scientific">Tilletiopsis washingtonensis</name>
    <dbReference type="NCBI Taxonomy" id="58919"/>
    <lineage>
        <taxon>Eukaryota</taxon>
        <taxon>Fungi</taxon>
        <taxon>Dikarya</taxon>
        <taxon>Basidiomycota</taxon>
        <taxon>Ustilaginomycotina</taxon>
        <taxon>Exobasidiomycetes</taxon>
        <taxon>Entylomatales</taxon>
        <taxon>Entylomatales incertae sedis</taxon>
        <taxon>Tilletiopsis</taxon>
    </lineage>
</organism>
<protein>
    <submittedName>
        <fullName evidence="4">3-oxoacyl-reductase</fullName>
    </submittedName>
</protein>
<dbReference type="Proteomes" id="UP000245946">
    <property type="component" value="Unassembled WGS sequence"/>
</dbReference>
<dbReference type="PANTHER" id="PTHR43477:SF1">
    <property type="entry name" value="DIHYDROANTICAPSIN 7-DEHYDROGENASE"/>
    <property type="match status" value="1"/>
</dbReference>
<dbReference type="AlphaFoldDB" id="A0A316ZBC4"/>
<proteinExistence type="inferred from homology"/>
<dbReference type="InterPro" id="IPR002347">
    <property type="entry name" value="SDR_fam"/>
</dbReference>
<accession>A0A316ZBC4</accession>
<dbReference type="GO" id="GO:0016491">
    <property type="term" value="F:oxidoreductase activity"/>
    <property type="evidence" value="ECO:0007669"/>
    <property type="project" value="UniProtKB-KW"/>
</dbReference>